<protein>
    <submittedName>
        <fullName evidence="3">Endonuclease/exonuclease/phosphatase</fullName>
    </submittedName>
</protein>
<dbReference type="GO" id="GO:0004527">
    <property type="term" value="F:exonuclease activity"/>
    <property type="evidence" value="ECO:0007669"/>
    <property type="project" value="UniProtKB-KW"/>
</dbReference>
<dbReference type="Pfam" id="PF03372">
    <property type="entry name" value="Exo_endo_phos"/>
    <property type="match status" value="1"/>
</dbReference>
<reference evidence="3 4" key="1">
    <citation type="journal article" date="2016" name="Genome Announc.">
        <title>Draft Genome Sequence of Planomonospora sphaerica JCM9374, a Rare Actinomycete.</title>
        <authorList>
            <person name="Dohra H."/>
            <person name="Suzuki T."/>
            <person name="Inoue Y."/>
            <person name="Kodani S."/>
        </authorList>
    </citation>
    <scope>NUCLEOTIDE SEQUENCE [LARGE SCALE GENOMIC DNA]</scope>
    <source>
        <strain evidence="3 4">JCM 9374</strain>
    </source>
</reference>
<dbReference type="STRING" id="161355.PS9374_05460"/>
<keyword evidence="1" id="KW-0472">Membrane</keyword>
<gene>
    <name evidence="3" type="ORF">PS9374_05460</name>
</gene>
<evidence type="ECO:0000313" key="3">
    <source>
        <dbReference type="EMBL" id="GAT69783.1"/>
    </source>
</evidence>
<evidence type="ECO:0000256" key="1">
    <source>
        <dbReference type="SAM" id="Phobius"/>
    </source>
</evidence>
<accession>A0A161MDN2</accession>
<dbReference type="AlphaFoldDB" id="A0A161MDN2"/>
<dbReference type="InterPro" id="IPR036691">
    <property type="entry name" value="Endo/exonu/phosph_ase_sf"/>
</dbReference>
<feature type="domain" description="Endonuclease/exonuclease/phosphatase" evidence="2">
    <location>
        <begin position="125"/>
        <end position="330"/>
    </location>
</feature>
<keyword evidence="1" id="KW-0812">Transmembrane</keyword>
<keyword evidence="3" id="KW-0255">Endonuclease</keyword>
<sequence>MDQSNVDVDVSSGRAAGGVVVVPARRRWRVSRTFAWVAVAPFALWAVARVAGLERGSLPTQFMTGTPYVAAGSLVPLLVGALARSRTATAVALVTAVALGSSVIPRAVGSTGAAETGTGTPLRVLTANLLFGGADASAVVDLVRRLRPDVLSTQELTPEMVEKLDAAGIAELLPHRVLQADPGATGSGLYSRHPLTPRAGLFRVIGHNMPAALVTPPGAAPVEIVDVHTYAPIGELVAGWESGIEALPPPSPGTLRILAGDFNASLDHAVMRGLLDRGYVDAADQVGQGLVATWPSGRRIPPIITIDHVLVDRRVLVNEVGIHTLPGTDHRAVFADLRLPARLSR</sequence>
<evidence type="ECO:0000313" key="4">
    <source>
        <dbReference type="Proteomes" id="UP000077701"/>
    </source>
</evidence>
<keyword evidence="3" id="KW-0378">Hydrolase</keyword>
<dbReference type="GO" id="GO:0004519">
    <property type="term" value="F:endonuclease activity"/>
    <property type="evidence" value="ECO:0007669"/>
    <property type="project" value="UniProtKB-KW"/>
</dbReference>
<name>A0A161MDN2_9ACTN</name>
<dbReference type="RefSeq" id="WP_084008812.1">
    <property type="nucleotide sequence ID" value="NZ_BDCX01000014.1"/>
</dbReference>
<proteinExistence type="predicted"/>
<organism evidence="3 4">
    <name type="scientific">Planomonospora sphaerica</name>
    <dbReference type="NCBI Taxonomy" id="161355"/>
    <lineage>
        <taxon>Bacteria</taxon>
        <taxon>Bacillati</taxon>
        <taxon>Actinomycetota</taxon>
        <taxon>Actinomycetes</taxon>
        <taxon>Streptosporangiales</taxon>
        <taxon>Streptosporangiaceae</taxon>
        <taxon>Planomonospora</taxon>
    </lineage>
</organism>
<comment type="caution">
    <text evidence="3">The sequence shown here is derived from an EMBL/GenBank/DDBJ whole genome shotgun (WGS) entry which is preliminary data.</text>
</comment>
<keyword evidence="1" id="KW-1133">Transmembrane helix</keyword>
<dbReference type="Proteomes" id="UP000077701">
    <property type="component" value="Unassembled WGS sequence"/>
</dbReference>
<dbReference type="SUPFAM" id="SSF56219">
    <property type="entry name" value="DNase I-like"/>
    <property type="match status" value="1"/>
</dbReference>
<dbReference type="InterPro" id="IPR005135">
    <property type="entry name" value="Endo/exonuclease/phosphatase"/>
</dbReference>
<reference evidence="4" key="2">
    <citation type="submission" date="2016-04" db="EMBL/GenBank/DDBJ databases">
        <title>Planomonospora sphaerica JCM9374 whole genome shotgun sequence.</title>
        <authorList>
            <person name="Suzuki T."/>
            <person name="Dohra H."/>
            <person name="Kodani S."/>
        </authorList>
    </citation>
    <scope>NUCLEOTIDE SEQUENCE [LARGE SCALE GENOMIC DNA]</scope>
    <source>
        <strain evidence="4">JCM 9374</strain>
    </source>
</reference>
<dbReference type="OrthoDB" id="2340043at2"/>
<feature type="transmembrane region" description="Helical" evidence="1">
    <location>
        <begin position="34"/>
        <end position="53"/>
    </location>
</feature>
<keyword evidence="3" id="KW-0269">Exonuclease</keyword>
<keyword evidence="4" id="KW-1185">Reference proteome</keyword>
<evidence type="ECO:0000259" key="2">
    <source>
        <dbReference type="Pfam" id="PF03372"/>
    </source>
</evidence>
<dbReference type="Gene3D" id="3.60.10.10">
    <property type="entry name" value="Endonuclease/exonuclease/phosphatase"/>
    <property type="match status" value="1"/>
</dbReference>
<dbReference type="EMBL" id="BDCX01000014">
    <property type="protein sequence ID" value="GAT69783.1"/>
    <property type="molecule type" value="Genomic_DNA"/>
</dbReference>
<keyword evidence="3" id="KW-0540">Nuclease</keyword>